<evidence type="ECO:0000313" key="3">
    <source>
        <dbReference type="EMBL" id="MBU2668809.1"/>
    </source>
</evidence>
<feature type="transmembrane region" description="Helical" evidence="2">
    <location>
        <begin position="123"/>
        <end position="141"/>
    </location>
</feature>
<keyword evidence="2" id="KW-0472">Membrane</keyword>
<keyword evidence="2" id="KW-1133">Transmembrane helix</keyword>
<reference evidence="3 4" key="1">
    <citation type="submission" date="2021-06" db="EMBL/GenBank/DDBJ databases">
        <title>Actinoplanes lichenicola sp. nov., and Actinoplanes ovalisporus sp. nov., isolated from lichen in Thailand.</title>
        <authorList>
            <person name="Saeng-In P."/>
            <person name="Kanchanasin P."/>
            <person name="Yuki M."/>
            <person name="Kudo T."/>
            <person name="Ohkuma M."/>
            <person name="Phongsopitanun W."/>
            <person name="Tanasupawat S."/>
        </authorList>
    </citation>
    <scope>NUCLEOTIDE SEQUENCE [LARGE SCALE GENOMIC DNA]</scope>
    <source>
        <strain evidence="3 4">NBRC 110975</strain>
    </source>
</reference>
<proteinExistence type="predicted"/>
<feature type="region of interest" description="Disordered" evidence="1">
    <location>
        <begin position="291"/>
        <end position="338"/>
    </location>
</feature>
<keyword evidence="4" id="KW-1185">Reference proteome</keyword>
<feature type="transmembrane region" description="Helical" evidence="2">
    <location>
        <begin position="188"/>
        <end position="208"/>
    </location>
</feature>
<name>A0ABS5Z1H0_9ACTN</name>
<dbReference type="RefSeq" id="WP_215793039.1">
    <property type="nucleotide sequence ID" value="NZ_JAHKKG010000012.1"/>
</dbReference>
<dbReference type="Proteomes" id="UP001519654">
    <property type="component" value="Unassembled WGS sequence"/>
</dbReference>
<comment type="caution">
    <text evidence="3">The sequence shown here is derived from an EMBL/GenBank/DDBJ whole genome shotgun (WGS) entry which is preliminary data.</text>
</comment>
<feature type="transmembrane region" description="Helical" evidence="2">
    <location>
        <begin position="153"/>
        <end position="176"/>
    </location>
</feature>
<dbReference type="EMBL" id="JAHKKG010000012">
    <property type="protein sequence ID" value="MBU2668809.1"/>
    <property type="molecule type" value="Genomic_DNA"/>
</dbReference>
<sequence length="338" mass="36009">MNTTAQDEITEYVERVRAALADLPEATRAELLEDLPEHLAEIRAEDTVTLTDRLGAPEAYAAELRSTAAGFVGGFPDPPKRTNFAPLMEARADVVRILGRADVKIGPVIGYDKASDFLRLLRPAWWVLRGYLTAMALAYLFDAGSQSPGLLPRVGGSTFIALLLLGGCVVGSILVGRRDLTGTGWKRYAVNFGAVFLALFAIGGFFSADSDVRDPGYSDVGYSGGGNPYDYVTDVFVYDSQGKLVPGARLFDQEGSPIQMGNAYCNDPDTGESWHSRSMGYPYCPEAAPFGSPAPAASRTVEPSASFLDQEPSSPPSASVSVSPSEPAEPPTPAPTRS</sequence>
<organism evidence="3 4">
    <name type="scientific">Paractinoplanes bogorensis</name>
    <dbReference type="NCBI Taxonomy" id="1610840"/>
    <lineage>
        <taxon>Bacteria</taxon>
        <taxon>Bacillati</taxon>
        <taxon>Actinomycetota</taxon>
        <taxon>Actinomycetes</taxon>
        <taxon>Micromonosporales</taxon>
        <taxon>Micromonosporaceae</taxon>
        <taxon>Paractinoplanes</taxon>
    </lineage>
</organism>
<feature type="compositionally biased region" description="Low complexity" evidence="1">
    <location>
        <begin position="316"/>
        <end position="326"/>
    </location>
</feature>
<accession>A0ABS5Z1H0</accession>
<evidence type="ECO:0000313" key="4">
    <source>
        <dbReference type="Proteomes" id="UP001519654"/>
    </source>
</evidence>
<gene>
    <name evidence="3" type="ORF">KOI35_35390</name>
</gene>
<evidence type="ECO:0000256" key="2">
    <source>
        <dbReference type="SAM" id="Phobius"/>
    </source>
</evidence>
<evidence type="ECO:0000256" key="1">
    <source>
        <dbReference type="SAM" id="MobiDB-lite"/>
    </source>
</evidence>
<keyword evidence="2" id="KW-0812">Transmembrane</keyword>
<feature type="compositionally biased region" description="Pro residues" evidence="1">
    <location>
        <begin position="327"/>
        <end position="338"/>
    </location>
</feature>
<protein>
    <submittedName>
        <fullName evidence="3">Uncharacterized protein</fullName>
    </submittedName>
</protein>